<dbReference type="InterPro" id="IPR000719">
    <property type="entry name" value="Prot_kinase_dom"/>
</dbReference>
<dbReference type="Proteomes" id="UP000717328">
    <property type="component" value="Unassembled WGS sequence"/>
</dbReference>
<dbReference type="GO" id="GO:0004672">
    <property type="term" value="F:protein kinase activity"/>
    <property type="evidence" value="ECO:0007669"/>
    <property type="project" value="InterPro"/>
</dbReference>
<evidence type="ECO:0000259" key="1">
    <source>
        <dbReference type="PROSITE" id="PS50011"/>
    </source>
</evidence>
<sequence length="113" mass="13069">MRHDACTYNLMMDGSKIIPSGFDFVYPLPIVKGLYEKFSWHTRRSVGPNKYYLIDFGLSRYYPEGVDVEYQIGAIGQDRSVPEFALPLNPYPYNPFKLDIYQLGNSFRKLSAV</sequence>
<dbReference type="OrthoDB" id="5987198at2759"/>
<dbReference type="AlphaFoldDB" id="A0A9P7GKX1"/>
<evidence type="ECO:0000313" key="2">
    <source>
        <dbReference type="EMBL" id="KAG5652517.1"/>
    </source>
</evidence>
<dbReference type="EMBL" id="JABCKI010000120">
    <property type="protein sequence ID" value="KAG5652517.1"/>
    <property type="molecule type" value="Genomic_DNA"/>
</dbReference>
<organism evidence="2 3">
    <name type="scientific">Sphagnurus paluster</name>
    <dbReference type="NCBI Taxonomy" id="117069"/>
    <lineage>
        <taxon>Eukaryota</taxon>
        <taxon>Fungi</taxon>
        <taxon>Dikarya</taxon>
        <taxon>Basidiomycota</taxon>
        <taxon>Agaricomycotina</taxon>
        <taxon>Agaricomycetes</taxon>
        <taxon>Agaricomycetidae</taxon>
        <taxon>Agaricales</taxon>
        <taxon>Tricholomatineae</taxon>
        <taxon>Lyophyllaceae</taxon>
        <taxon>Sphagnurus</taxon>
    </lineage>
</organism>
<dbReference type="PROSITE" id="PS50011">
    <property type="entry name" value="PROTEIN_KINASE_DOM"/>
    <property type="match status" value="1"/>
</dbReference>
<reference evidence="2" key="1">
    <citation type="submission" date="2021-02" db="EMBL/GenBank/DDBJ databases">
        <authorList>
            <person name="Nieuwenhuis M."/>
            <person name="Van De Peppel L.J.J."/>
        </authorList>
    </citation>
    <scope>NUCLEOTIDE SEQUENCE</scope>
    <source>
        <strain evidence="2">D49</strain>
    </source>
</reference>
<dbReference type="GO" id="GO:0005524">
    <property type="term" value="F:ATP binding"/>
    <property type="evidence" value="ECO:0007669"/>
    <property type="project" value="InterPro"/>
</dbReference>
<name>A0A9P7GKX1_9AGAR</name>
<comment type="caution">
    <text evidence="2">The sequence shown here is derived from an EMBL/GenBank/DDBJ whole genome shotgun (WGS) entry which is preliminary data.</text>
</comment>
<evidence type="ECO:0000313" key="3">
    <source>
        <dbReference type="Proteomes" id="UP000717328"/>
    </source>
</evidence>
<protein>
    <recommendedName>
        <fullName evidence="1">Protein kinase domain-containing protein</fullName>
    </recommendedName>
</protein>
<keyword evidence="3" id="KW-1185">Reference proteome</keyword>
<reference evidence="2" key="2">
    <citation type="submission" date="2021-10" db="EMBL/GenBank/DDBJ databases">
        <title>Phylogenomics reveals ancestral predisposition of the termite-cultivated fungus Termitomyces towards a domesticated lifestyle.</title>
        <authorList>
            <person name="Auxier B."/>
            <person name="Grum-Grzhimaylo A."/>
            <person name="Cardenas M.E."/>
            <person name="Lodge J.D."/>
            <person name="Laessoe T."/>
            <person name="Pedersen O."/>
            <person name="Smith M.E."/>
            <person name="Kuyper T.W."/>
            <person name="Franco-Molano E.A."/>
            <person name="Baroni T.J."/>
            <person name="Aanen D.K."/>
        </authorList>
    </citation>
    <scope>NUCLEOTIDE SEQUENCE</scope>
    <source>
        <strain evidence="2">D49</strain>
    </source>
</reference>
<accession>A0A9P7GKX1</accession>
<gene>
    <name evidence="2" type="ORF">H0H81_004747</name>
</gene>
<feature type="domain" description="Protein kinase" evidence="1">
    <location>
        <begin position="1"/>
        <end position="113"/>
    </location>
</feature>
<proteinExistence type="predicted"/>